<evidence type="ECO:0000313" key="2">
    <source>
        <dbReference type="EMBL" id="MBF9239951.1"/>
    </source>
</evidence>
<dbReference type="EMBL" id="JADQDQ010000023">
    <property type="protein sequence ID" value="MBF9239951.1"/>
    <property type="molecule type" value="Genomic_DNA"/>
</dbReference>
<name>A0ABS0INQ0_9BACT</name>
<dbReference type="Pfam" id="PF03009">
    <property type="entry name" value="GDPD"/>
    <property type="match status" value="1"/>
</dbReference>
<feature type="domain" description="GP-PDE" evidence="1">
    <location>
        <begin position="6"/>
        <end position="268"/>
    </location>
</feature>
<dbReference type="Gene3D" id="3.20.20.190">
    <property type="entry name" value="Phosphatidylinositol (PI) phosphodiesterase"/>
    <property type="match status" value="1"/>
</dbReference>
<gene>
    <name evidence="2" type="ORF">I2I05_21345</name>
</gene>
<dbReference type="PROSITE" id="PS51704">
    <property type="entry name" value="GP_PDE"/>
    <property type="match status" value="1"/>
</dbReference>
<evidence type="ECO:0000259" key="1">
    <source>
        <dbReference type="PROSITE" id="PS51704"/>
    </source>
</evidence>
<accession>A0ABS0INQ0</accession>
<reference evidence="2 3" key="1">
    <citation type="submission" date="2020-11" db="EMBL/GenBank/DDBJ databases">
        <authorList>
            <person name="Kim M.K."/>
        </authorList>
    </citation>
    <scope>NUCLEOTIDE SEQUENCE [LARGE SCALE GENOMIC DNA]</scope>
    <source>
        <strain evidence="2 3">BT683</strain>
    </source>
</reference>
<comment type="caution">
    <text evidence="2">The sequence shown here is derived from an EMBL/GenBank/DDBJ whole genome shotgun (WGS) entry which is preliminary data.</text>
</comment>
<keyword evidence="3" id="KW-1185">Reference proteome</keyword>
<dbReference type="RefSeq" id="WP_196284301.1">
    <property type="nucleotide sequence ID" value="NZ_JADQDQ010000023.1"/>
</dbReference>
<dbReference type="PANTHER" id="PTHR46211">
    <property type="entry name" value="GLYCEROPHOSPHORYL DIESTER PHOSPHODIESTERASE"/>
    <property type="match status" value="1"/>
</dbReference>
<dbReference type="SUPFAM" id="SSF51695">
    <property type="entry name" value="PLC-like phosphodiesterases"/>
    <property type="match status" value="1"/>
</dbReference>
<dbReference type="Proteomes" id="UP000597617">
    <property type="component" value="Unassembled WGS sequence"/>
</dbReference>
<dbReference type="PANTHER" id="PTHR46211:SF1">
    <property type="entry name" value="GLYCEROPHOSPHODIESTER PHOSPHODIESTERASE, CYTOPLASMIC"/>
    <property type="match status" value="1"/>
</dbReference>
<sequence>MPRPDLLVIGHAGSGFFTPINPFNPLPPNSWRSIARALEAGADGIEVDVRLSQDSIAVLYHDGTLEGMSTGRGCVSQTPAATLVGLHYRGGWPYDWFQKERPQTLETLLQLLRARMSRTQTKFPYLHLDLHEDDPCATGNTVRSRTLARTLARLLTRYQVPPARVLILTDRAATLRYLAQQVPAGVDLGLEVGKDYDASVSLVKTLPEVNTVVLDKGKLTPDRVRQLKEMGRAVVVFGGRSAAAVNRVVAAGPEAYQVDDVDQLRTTLRQKAKVRQQQPPPEQP</sequence>
<protein>
    <recommendedName>
        <fullName evidence="1">GP-PDE domain-containing protein</fullName>
    </recommendedName>
</protein>
<evidence type="ECO:0000313" key="3">
    <source>
        <dbReference type="Proteomes" id="UP000597617"/>
    </source>
</evidence>
<proteinExistence type="predicted"/>
<dbReference type="InterPro" id="IPR017946">
    <property type="entry name" value="PLC-like_Pdiesterase_TIM-brl"/>
</dbReference>
<dbReference type="InterPro" id="IPR030395">
    <property type="entry name" value="GP_PDE_dom"/>
</dbReference>
<organism evidence="2 3">
    <name type="scientific">Hymenobacter jeongseonensis</name>
    <dbReference type="NCBI Taxonomy" id="2791027"/>
    <lineage>
        <taxon>Bacteria</taxon>
        <taxon>Pseudomonadati</taxon>
        <taxon>Bacteroidota</taxon>
        <taxon>Cytophagia</taxon>
        <taxon>Cytophagales</taxon>
        <taxon>Hymenobacteraceae</taxon>
        <taxon>Hymenobacter</taxon>
    </lineage>
</organism>